<accession>Q47J21</accession>
<dbReference type="KEGG" id="dar:Daro_0403"/>
<feature type="transmembrane region" description="Helical" evidence="1">
    <location>
        <begin position="6"/>
        <end position="25"/>
    </location>
</feature>
<organism evidence="2">
    <name type="scientific">Dechloromonas aromatica (strain RCB)</name>
    <dbReference type="NCBI Taxonomy" id="159087"/>
    <lineage>
        <taxon>Bacteria</taxon>
        <taxon>Pseudomonadati</taxon>
        <taxon>Pseudomonadota</taxon>
        <taxon>Betaproteobacteria</taxon>
        <taxon>Rhodocyclales</taxon>
        <taxon>Azonexaceae</taxon>
        <taxon>Dechloromonas</taxon>
    </lineage>
</organism>
<keyword evidence="1" id="KW-0812">Transmembrane</keyword>
<dbReference type="EMBL" id="CP000089">
    <property type="protein sequence ID" value="AAZ45160.1"/>
    <property type="molecule type" value="Genomic_DNA"/>
</dbReference>
<keyword evidence="1" id="KW-0472">Membrane</keyword>
<dbReference type="OrthoDB" id="9983811at2"/>
<evidence type="ECO:0008006" key="3">
    <source>
        <dbReference type="Google" id="ProtNLM"/>
    </source>
</evidence>
<evidence type="ECO:0000256" key="1">
    <source>
        <dbReference type="SAM" id="Phobius"/>
    </source>
</evidence>
<name>Q47J21_DECAR</name>
<evidence type="ECO:0000313" key="2">
    <source>
        <dbReference type="EMBL" id="AAZ45160.1"/>
    </source>
</evidence>
<dbReference type="HOGENOM" id="CLU_2104961_0_0_4"/>
<dbReference type="STRING" id="159087.Daro_0403"/>
<keyword evidence="1" id="KW-1133">Transmembrane helix</keyword>
<sequence length="115" mass="12406">MNALVVILVAALPFALVAFVLYRVLIVHVMGKTLRPAFAVLLYWIVIAVVPWALLWVQVPLANYIFGSFSSLQTAAWDVGLAINLSLGMTLSYLTGVVAAVLATRQFLHGATHGV</sequence>
<proteinExistence type="predicted"/>
<feature type="transmembrane region" description="Helical" evidence="1">
    <location>
        <begin position="79"/>
        <end position="103"/>
    </location>
</feature>
<feature type="transmembrane region" description="Helical" evidence="1">
    <location>
        <begin position="37"/>
        <end position="59"/>
    </location>
</feature>
<reference evidence="2" key="1">
    <citation type="submission" date="2005-08" db="EMBL/GenBank/DDBJ databases">
        <title>Complete sequence of Dechloromonas aromatica RCB.</title>
        <authorList>
            <person name="Salinero K.K."/>
            <person name="Copeland A."/>
            <person name="Lucas S."/>
            <person name="Lapidus A."/>
            <person name="Barry K."/>
            <person name="Detter J.C."/>
            <person name="Glavina T."/>
            <person name="Hammon N."/>
            <person name="Israni S."/>
            <person name="Pitluck S."/>
            <person name="Di Bartolo G."/>
            <person name="Trong S."/>
            <person name="Schmutz J."/>
            <person name="Larimer F."/>
            <person name="Land M."/>
            <person name="Ivanova N."/>
            <person name="Richardson P."/>
        </authorList>
    </citation>
    <scope>NUCLEOTIDE SEQUENCE</scope>
    <source>
        <strain evidence="2">RCB</strain>
    </source>
</reference>
<gene>
    <name evidence="2" type="ordered locus">Daro_0403</name>
</gene>
<dbReference type="AlphaFoldDB" id="Q47J21"/>
<protein>
    <recommendedName>
        <fullName evidence="3">Transmembrane protein</fullName>
    </recommendedName>
</protein>